<dbReference type="SUPFAM" id="SSF54427">
    <property type="entry name" value="NTF2-like"/>
    <property type="match status" value="1"/>
</dbReference>
<dbReference type="InterPro" id="IPR048469">
    <property type="entry name" value="YchJ-like_M"/>
</dbReference>
<protein>
    <recommendedName>
        <fullName evidence="1">YchJ-like middle NTF2-like domain-containing protein</fullName>
    </recommendedName>
</protein>
<organism evidence="2">
    <name type="scientific">Physcomitrium patens</name>
    <name type="common">Spreading-leaved earth moss</name>
    <name type="synonym">Physcomitrella patens</name>
    <dbReference type="NCBI Taxonomy" id="3218"/>
    <lineage>
        <taxon>Eukaryota</taxon>
        <taxon>Viridiplantae</taxon>
        <taxon>Streptophyta</taxon>
        <taxon>Embryophyta</taxon>
        <taxon>Bryophyta</taxon>
        <taxon>Bryophytina</taxon>
        <taxon>Bryopsida</taxon>
        <taxon>Funariidae</taxon>
        <taxon>Funariales</taxon>
        <taxon>Funariaceae</taxon>
        <taxon>Physcomitrium</taxon>
    </lineage>
</organism>
<dbReference type="PaxDb" id="3218-PP1S14_293V6.2"/>
<dbReference type="EnsemblPlants" id="Pp3c6_20360V3.1">
    <property type="protein sequence ID" value="Pp3c6_20360V3.1"/>
    <property type="gene ID" value="Pp3c6_20360"/>
</dbReference>
<proteinExistence type="predicted"/>
<dbReference type="RefSeq" id="XP_073390581.1">
    <property type="nucleotide sequence ID" value="XM_073534480.1"/>
</dbReference>
<name>A0A2K1KGF5_PHYPA</name>
<dbReference type="Gramene" id="Pp3c6_20360V3.1">
    <property type="protein sequence ID" value="Pp3c6_20360V3.1"/>
    <property type="gene ID" value="Pp3c6_20360"/>
</dbReference>
<evidence type="ECO:0000313" key="2">
    <source>
        <dbReference type="EMBL" id="PNR52867.1"/>
    </source>
</evidence>
<accession>A0A2K1KGF5</accession>
<dbReference type="Gene3D" id="3.10.450.50">
    <property type="match status" value="1"/>
</dbReference>
<dbReference type="EnsemblPlants" id="Pp3c6_20360V3.2">
    <property type="protein sequence ID" value="Pp3c6_20360V3.2"/>
    <property type="gene ID" value="Pp3c6_20360"/>
</dbReference>
<dbReference type="AlphaFoldDB" id="A0A2K1KGF5"/>
<reference evidence="2 4" key="2">
    <citation type="journal article" date="2018" name="Plant J.">
        <title>The Physcomitrella patens chromosome-scale assembly reveals moss genome structure and evolution.</title>
        <authorList>
            <person name="Lang D."/>
            <person name="Ullrich K.K."/>
            <person name="Murat F."/>
            <person name="Fuchs J."/>
            <person name="Jenkins J."/>
            <person name="Haas F.B."/>
            <person name="Piednoel M."/>
            <person name="Gundlach H."/>
            <person name="Van Bel M."/>
            <person name="Meyberg R."/>
            <person name="Vives C."/>
            <person name="Morata J."/>
            <person name="Symeonidi A."/>
            <person name="Hiss M."/>
            <person name="Muchero W."/>
            <person name="Kamisugi Y."/>
            <person name="Saleh O."/>
            <person name="Blanc G."/>
            <person name="Decker E.L."/>
            <person name="van Gessel N."/>
            <person name="Grimwood J."/>
            <person name="Hayes R.D."/>
            <person name="Graham S.W."/>
            <person name="Gunter L.E."/>
            <person name="McDaniel S.F."/>
            <person name="Hoernstein S.N.W."/>
            <person name="Larsson A."/>
            <person name="Li F.W."/>
            <person name="Perroud P.F."/>
            <person name="Phillips J."/>
            <person name="Ranjan P."/>
            <person name="Rokshar D.S."/>
            <person name="Rothfels C.J."/>
            <person name="Schneider L."/>
            <person name="Shu S."/>
            <person name="Stevenson D.W."/>
            <person name="Thummler F."/>
            <person name="Tillich M."/>
            <person name="Villarreal Aguilar J.C."/>
            <person name="Widiez T."/>
            <person name="Wong G.K."/>
            <person name="Wymore A."/>
            <person name="Zhang Y."/>
            <person name="Zimmer A.D."/>
            <person name="Quatrano R.S."/>
            <person name="Mayer K.F.X."/>
            <person name="Goodstein D."/>
            <person name="Casacuberta J.M."/>
            <person name="Vandepoele K."/>
            <person name="Reski R."/>
            <person name="Cuming A.C."/>
            <person name="Tuskan G.A."/>
            <person name="Maumus F."/>
            <person name="Salse J."/>
            <person name="Schmutz J."/>
            <person name="Rensing S.A."/>
        </authorList>
    </citation>
    <scope>NUCLEOTIDE SEQUENCE [LARGE SCALE GENOMIC DNA]</scope>
    <source>
        <strain evidence="3 4">cv. Gransden 2004</strain>
    </source>
</reference>
<keyword evidence="4" id="KW-1185">Reference proteome</keyword>
<evidence type="ECO:0000259" key="1">
    <source>
        <dbReference type="Pfam" id="PF17775"/>
    </source>
</evidence>
<reference evidence="2 4" key="1">
    <citation type="journal article" date="2008" name="Science">
        <title>The Physcomitrella genome reveals evolutionary insights into the conquest of land by plants.</title>
        <authorList>
            <person name="Rensing S."/>
            <person name="Lang D."/>
            <person name="Zimmer A."/>
            <person name="Terry A."/>
            <person name="Salamov A."/>
            <person name="Shapiro H."/>
            <person name="Nishiyama T."/>
            <person name="Perroud P.-F."/>
            <person name="Lindquist E."/>
            <person name="Kamisugi Y."/>
            <person name="Tanahashi T."/>
            <person name="Sakakibara K."/>
            <person name="Fujita T."/>
            <person name="Oishi K."/>
            <person name="Shin-I T."/>
            <person name="Kuroki Y."/>
            <person name="Toyoda A."/>
            <person name="Suzuki Y."/>
            <person name="Hashimoto A."/>
            <person name="Yamaguchi K."/>
            <person name="Sugano A."/>
            <person name="Kohara Y."/>
            <person name="Fujiyama A."/>
            <person name="Anterola A."/>
            <person name="Aoki S."/>
            <person name="Ashton N."/>
            <person name="Barbazuk W.B."/>
            <person name="Barker E."/>
            <person name="Bennetzen J."/>
            <person name="Bezanilla M."/>
            <person name="Blankenship R."/>
            <person name="Cho S.H."/>
            <person name="Dutcher S."/>
            <person name="Estelle M."/>
            <person name="Fawcett J.A."/>
            <person name="Gundlach H."/>
            <person name="Hanada K."/>
            <person name="Heyl A."/>
            <person name="Hicks K.A."/>
            <person name="Hugh J."/>
            <person name="Lohr M."/>
            <person name="Mayer K."/>
            <person name="Melkozernov A."/>
            <person name="Murata T."/>
            <person name="Nelson D."/>
            <person name="Pils B."/>
            <person name="Prigge M."/>
            <person name="Reiss B."/>
            <person name="Renner T."/>
            <person name="Rombauts S."/>
            <person name="Rushton P."/>
            <person name="Sanderfoot A."/>
            <person name="Schween G."/>
            <person name="Shiu S.-H."/>
            <person name="Stueber K."/>
            <person name="Theodoulou F.L."/>
            <person name="Tu H."/>
            <person name="Van de Peer Y."/>
            <person name="Verrier P.J."/>
            <person name="Waters E."/>
            <person name="Wood A."/>
            <person name="Yang L."/>
            <person name="Cove D."/>
            <person name="Cuming A."/>
            <person name="Hasebe M."/>
            <person name="Lucas S."/>
            <person name="Mishler D.B."/>
            <person name="Reski R."/>
            <person name="Grigoriev I."/>
            <person name="Quatrano R.S."/>
            <person name="Boore J.L."/>
        </authorList>
    </citation>
    <scope>NUCLEOTIDE SEQUENCE [LARGE SCALE GENOMIC DNA]</scope>
    <source>
        <strain evidence="3 4">cv. Gransden 2004</strain>
    </source>
</reference>
<dbReference type="GeneID" id="112283204"/>
<feature type="domain" description="YchJ-like middle NTF2-like" evidence="1">
    <location>
        <begin position="174"/>
        <end position="278"/>
    </location>
</feature>
<sequence length="298" mass="33239">MCAAIDDLPSQRRRLTAHYPHTDKQQRCRGGGGGEHLRRRGLIDDQHLLHHDMAATMCSSRKLSTPPAFAHAFYTRSAASAQCASLGHISRPWELTTSNSVPALRCLRLQTGGRRGVEVRAGKGFGELLQRKRKGGAEEKLKESLGCPCGGGDERREYSDCCARYHGGVVEPDALTLMKARFSGYARSKVGYVVRTTHRENPDFGDEKTLAADVRATCERLRFTRLEILEFEETSEDEAFVSFRVTYSVAKGGRAGDKQYLVEKSRFVNEDGRWLYRDRIPISQASEAAWLASPIPTC</sequence>
<dbReference type="InterPro" id="IPR032710">
    <property type="entry name" value="NTF2-like_dom_sf"/>
</dbReference>
<dbReference type="PANTHER" id="PTHR33747">
    <property type="entry name" value="UPF0225 PROTEIN SCO1677"/>
    <property type="match status" value="1"/>
</dbReference>
<evidence type="ECO:0000313" key="3">
    <source>
        <dbReference type="EnsemblPlants" id="Pp3c6_20360V3.1"/>
    </source>
</evidence>
<dbReference type="STRING" id="3218.A0A2K1KGF5"/>
<evidence type="ECO:0000313" key="4">
    <source>
        <dbReference type="Proteomes" id="UP000006727"/>
    </source>
</evidence>
<dbReference type="Gramene" id="Pp3c6_20360V3.2">
    <property type="protein sequence ID" value="Pp3c6_20360V3.2"/>
    <property type="gene ID" value="Pp3c6_20360"/>
</dbReference>
<dbReference type="Pfam" id="PF17775">
    <property type="entry name" value="YchJ_M-like"/>
    <property type="match status" value="1"/>
</dbReference>
<dbReference type="Proteomes" id="UP000006727">
    <property type="component" value="Chromosome 6"/>
</dbReference>
<reference evidence="3" key="3">
    <citation type="submission" date="2020-12" db="UniProtKB">
        <authorList>
            <consortium name="EnsemblPlants"/>
        </authorList>
    </citation>
    <scope>IDENTIFICATION</scope>
</reference>
<dbReference type="EMBL" id="ABEU02000006">
    <property type="protein sequence ID" value="PNR52867.1"/>
    <property type="molecule type" value="Genomic_DNA"/>
</dbReference>
<dbReference type="PANTHER" id="PTHR33747:SF1">
    <property type="entry name" value="ADENYLATE CYCLASE-ASSOCIATED CAP C-TERMINAL DOMAIN-CONTAINING PROTEIN"/>
    <property type="match status" value="1"/>
</dbReference>
<dbReference type="OrthoDB" id="539593at2759"/>
<gene>
    <name evidence="3" type="primary">LOC112283204</name>
    <name evidence="2" type="ORF">PHYPA_009242</name>
</gene>